<evidence type="ECO:0000313" key="6">
    <source>
        <dbReference type="Proteomes" id="UP001164286"/>
    </source>
</evidence>
<dbReference type="SMART" id="SM00320">
    <property type="entry name" value="WD40"/>
    <property type="match status" value="3"/>
</dbReference>
<reference evidence="5" key="1">
    <citation type="journal article" date="2022" name="G3 (Bethesda)">
        <title>High quality genome of the basidiomycete yeast Dioszegia hungarica PDD-24b-2 isolated from cloud water.</title>
        <authorList>
            <person name="Jarrige D."/>
            <person name="Haridas S."/>
            <person name="Bleykasten-Grosshans C."/>
            <person name="Joly M."/>
            <person name="Nadalig T."/>
            <person name="Sancelme M."/>
            <person name="Vuilleumier S."/>
            <person name="Grigoriev I.V."/>
            <person name="Amato P."/>
            <person name="Bringel F."/>
        </authorList>
    </citation>
    <scope>NUCLEOTIDE SEQUENCE</scope>
    <source>
        <strain evidence="5">PDD-24b-2</strain>
    </source>
</reference>
<dbReference type="PANTHER" id="PTHR19919">
    <property type="entry name" value="WD REPEAT CONTAINING PROTEIN"/>
    <property type="match status" value="1"/>
</dbReference>
<feature type="repeat" description="WD" evidence="3">
    <location>
        <begin position="215"/>
        <end position="257"/>
    </location>
</feature>
<organism evidence="5 6">
    <name type="scientific">Dioszegia hungarica</name>
    <dbReference type="NCBI Taxonomy" id="4972"/>
    <lineage>
        <taxon>Eukaryota</taxon>
        <taxon>Fungi</taxon>
        <taxon>Dikarya</taxon>
        <taxon>Basidiomycota</taxon>
        <taxon>Agaricomycotina</taxon>
        <taxon>Tremellomycetes</taxon>
        <taxon>Tremellales</taxon>
        <taxon>Bulleribasidiaceae</taxon>
        <taxon>Dioszegia</taxon>
    </lineage>
</organism>
<dbReference type="SUPFAM" id="SSF50978">
    <property type="entry name" value="WD40 repeat-like"/>
    <property type="match status" value="1"/>
</dbReference>
<evidence type="ECO:0000256" key="3">
    <source>
        <dbReference type="PROSITE-ProRule" id="PRU00221"/>
    </source>
</evidence>
<proteinExistence type="predicted"/>
<dbReference type="EMBL" id="JAKWFO010000005">
    <property type="protein sequence ID" value="KAI9636882.1"/>
    <property type="molecule type" value="Genomic_DNA"/>
</dbReference>
<dbReference type="AlphaFoldDB" id="A0AA38LTH5"/>
<evidence type="ECO:0000256" key="2">
    <source>
        <dbReference type="ARBA" id="ARBA00022737"/>
    </source>
</evidence>
<gene>
    <name evidence="5" type="ORF">MKK02DRAFT_45591</name>
</gene>
<keyword evidence="1 3" id="KW-0853">WD repeat</keyword>
<feature type="region of interest" description="Disordered" evidence="4">
    <location>
        <begin position="347"/>
        <end position="437"/>
    </location>
</feature>
<dbReference type="InterPro" id="IPR015943">
    <property type="entry name" value="WD40/YVTN_repeat-like_dom_sf"/>
</dbReference>
<protein>
    <submittedName>
        <fullName evidence="5">WD40-repeat-containing domain protein</fullName>
    </submittedName>
</protein>
<dbReference type="Pfam" id="PF00400">
    <property type="entry name" value="WD40"/>
    <property type="match status" value="3"/>
</dbReference>
<evidence type="ECO:0000256" key="1">
    <source>
        <dbReference type="ARBA" id="ARBA00022574"/>
    </source>
</evidence>
<dbReference type="InterPro" id="IPR001680">
    <property type="entry name" value="WD40_rpt"/>
</dbReference>
<dbReference type="GeneID" id="77732709"/>
<dbReference type="InterPro" id="IPR045159">
    <property type="entry name" value="DCAF7-like"/>
</dbReference>
<feature type="compositionally biased region" description="Low complexity" evidence="4">
    <location>
        <begin position="347"/>
        <end position="376"/>
    </location>
</feature>
<accession>A0AA38LTH5</accession>
<keyword evidence="2" id="KW-0677">Repeat</keyword>
<feature type="compositionally biased region" description="Polar residues" evidence="4">
    <location>
        <begin position="159"/>
        <end position="170"/>
    </location>
</feature>
<dbReference type="PROSITE" id="PS50082">
    <property type="entry name" value="WD_REPEATS_2"/>
    <property type="match status" value="2"/>
</dbReference>
<dbReference type="InterPro" id="IPR036322">
    <property type="entry name" value="WD40_repeat_dom_sf"/>
</dbReference>
<sequence length="480" mass="50938">MAQPSLLQYEAPFQIYGLSFSNSPLNPLRTALTSYAAGPSNKLSVLDTLHPFSSSSSSHAQAQLPSGAPQHFYQQASHGLMFPATKVGWEPAESVVHAGREEEGGRGELLATTGDVLRIWEVGLDWSEERGRGFVGRSNGYNGQGQGQGQGQSQPQGHALSTRSVLTNSKSPAMSLPPITSFSWNPSSPNNIVTCSIDTTATLWDINTSQALTQLIAHDRAVYDLSWLPRSADIFVSVGADGSLRAFDLRTLEHSTILYESSSETPLARIAFSNREQHMLACFGMEDNKVLILDMRSPGHPVAELVGHQGPLNAIAWGSGGDGKGDTGGGYLASCSDDAQLLIYDMTSPLPSSSRPPSTQPTQSKSSQPKQSSLKPNNHTHTILSPSASPNFLPSRDNSPALLPASMRGDGSRSRLSNTSGDDRGGTPDGGANSASAEAAVEIMPARAWAAEGGINNLAFDREGEWLGCVSGNRLSVLRV</sequence>
<name>A0AA38LTH5_9TREE</name>
<keyword evidence="6" id="KW-1185">Reference proteome</keyword>
<comment type="caution">
    <text evidence="5">The sequence shown here is derived from an EMBL/GenBank/DDBJ whole genome shotgun (WGS) entry which is preliminary data.</text>
</comment>
<feature type="repeat" description="WD" evidence="3">
    <location>
        <begin position="179"/>
        <end position="214"/>
    </location>
</feature>
<feature type="compositionally biased region" description="Polar residues" evidence="4">
    <location>
        <begin position="377"/>
        <end position="398"/>
    </location>
</feature>
<evidence type="ECO:0000256" key="4">
    <source>
        <dbReference type="SAM" id="MobiDB-lite"/>
    </source>
</evidence>
<dbReference type="Proteomes" id="UP001164286">
    <property type="component" value="Unassembled WGS sequence"/>
</dbReference>
<dbReference type="Gene3D" id="2.130.10.10">
    <property type="entry name" value="YVTN repeat-like/Quinoprotein amine dehydrogenase"/>
    <property type="match status" value="1"/>
</dbReference>
<evidence type="ECO:0000313" key="5">
    <source>
        <dbReference type="EMBL" id="KAI9636882.1"/>
    </source>
</evidence>
<feature type="region of interest" description="Disordered" evidence="4">
    <location>
        <begin position="135"/>
        <end position="170"/>
    </location>
</feature>
<dbReference type="RefSeq" id="XP_052946659.1">
    <property type="nucleotide sequence ID" value="XM_053093504.1"/>
</dbReference>